<gene>
    <name evidence="3" type="ORF">Tci_001081</name>
</gene>
<organism evidence="3">
    <name type="scientific">Tanacetum cinerariifolium</name>
    <name type="common">Dalmatian daisy</name>
    <name type="synonym">Chrysanthemum cinerariifolium</name>
    <dbReference type="NCBI Taxonomy" id="118510"/>
    <lineage>
        <taxon>Eukaryota</taxon>
        <taxon>Viridiplantae</taxon>
        <taxon>Streptophyta</taxon>
        <taxon>Embryophyta</taxon>
        <taxon>Tracheophyta</taxon>
        <taxon>Spermatophyta</taxon>
        <taxon>Magnoliopsida</taxon>
        <taxon>eudicotyledons</taxon>
        <taxon>Gunneridae</taxon>
        <taxon>Pentapetalae</taxon>
        <taxon>asterids</taxon>
        <taxon>campanulids</taxon>
        <taxon>Asterales</taxon>
        <taxon>Asteraceae</taxon>
        <taxon>Asteroideae</taxon>
        <taxon>Anthemideae</taxon>
        <taxon>Anthemidinae</taxon>
        <taxon>Tanacetum</taxon>
    </lineage>
</organism>
<comment type="caution">
    <text evidence="3">The sequence shown here is derived from an EMBL/GenBank/DDBJ whole genome shotgun (WGS) entry which is preliminary data.</text>
</comment>
<reference evidence="3" key="1">
    <citation type="journal article" date="2019" name="Sci. Rep.">
        <title>Draft genome of Tanacetum cinerariifolium, the natural source of mosquito coil.</title>
        <authorList>
            <person name="Yamashiro T."/>
            <person name="Shiraishi A."/>
            <person name="Satake H."/>
            <person name="Nakayama K."/>
        </authorList>
    </citation>
    <scope>NUCLEOTIDE SEQUENCE</scope>
</reference>
<dbReference type="CDD" id="cd00303">
    <property type="entry name" value="retropepsin_like"/>
    <property type="match status" value="1"/>
</dbReference>
<dbReference type="PANTHER" id="PTHR33067">
    <property type="entry name" value="RNA-DIRECTED DNA POLYMERASE-RELATED"/>
    <property type="match status" value="1"/>
</dbReference>
<dbReference type="Gene3D" id="2.40.70.10">
    <property type="entry name" value="Acid Proteases"/>
    <property type="match status" value="1"/>
</dbReference>
<accession>A0A699GH92</accession>
<keyword evidence="3" id="KW-0548">Nucleotidyltransferase</keyword>
<name>A0A699GH92_TANCI</name>
<keyword evidence="3" id="KW-0808">Transferase</keyword>
<dbReference type="Pfam" id="PF00078">
    <property type="entry name" value="RVT_1"/>
    <property type="match status" value="1"/>
</dbReference>
<dbReference type="SUPFAM" id="SSF56672">
    <property type="entry name" value="DNA/RNA polymerases"/>
    <property type="match status" value="1"/>
</dbReference>
<dbReference type="InterPro" id="IPR021109">
    <property type="entry name" value="Peptidase_aspartic_dom_sf"/>
</dbReference>
<dbReference type="CDD" id="cd01647">
    <property type="entry name" value="RT_LTR"/>
    <property type="match status" value="1"/>
</dbReference>
<evidence type="ECO:0000259" key="2">
    <source>
        <dbReference type="Pfam" id="PF00078"/>
    </source>
</evidence>
<proteinExistence type="predicted"/>
<evidence type="ECO:0000256" key="1">
    <source>
        <dbReference type="SAM" id="MobiDB-lite"/>
    </source>
</evidence>
<feature type="domain" description="Reverse transcriptase" evidence="2">
    <location>
        <begin position="520"/>
        <end position="591"/>
    </location>
</feature>
<dbReference type="InterPro" id="IPR043128">
    <property type="entry name" value="Rev_trsase/Diguanyl_cyclase"/>
</dbReference>
<feature type="region of interest" description="Disordered" evidence="1">
    <location>
        <begin position="80"/>
        <end position="116"/>
    </location>
</feature>
<dbReference type="AlphaFoldDB" id="A0A699GH92"/>
<dbReference type="Gene3D" id="3.30.70.270">
    <property type="match status" value="1"/>
</dbReference>
<evidence type="ECO:0000313" key="3">
    <source>
        <dbReference type="EMBL" id="GEU29103.1"/>
    </source>
</evidence>
<dbReference type="InterPro" id="IPR000477">
    <property type="entry name" value="RT_dom"/>
</dbReference>
<dbReference type="InterPro" id="IPR043502">
    <property type="entry name" value="DNA/RNA_pol_sf"/>
</dbReference>
<dbReference type="Gene3D" id="3.10.10.10">
    <property type="entry name" value="HIV Type 1 Reverse Transcriptase, subunit A, domain 1"/>
    <property type="match status" value="1"/>
</dbReference>
<dbReference type="EMBL" id="BKCJ010000044">
    <property type="protein sequence ID" value="GEU29103.1"/>
    <property type="molecule type" value="Genomic_DNA"/>
</dbReference>
<protein>
    <submittedName>
        <fullName evidence="3">Reverse transcriptase domain-containing protein</fullName>
    </submittedName>
</protein>
<sequence length="1116" mass="126008">MQNQLTSLTDLITKFVNSNNASTSSSCTLPSSTIANLRSDLKAITTRSGVSYDGPQIPPPPSFLPKVVQYESPVLTSKPVTSPISEPAIAPVSASKPNPKTSIPYPSKRNDERNREKANNQIEKFNQIFKDMKLASLLSEMARTPLNEHCSTVLLKKLPKNLRDPCKFLIPCDFPGMAECLALADLGASINLMPFFVWKRLSLSDLTPTCMTLELADHPISRPVKVAEDVYVKVGLFHFSADFVIVDFDVDPRVPLILGRSFLKTERALIDAFEGELTLRVGKEAITFNLDQTSIYSANYSDMTAKRIDVIDMACEEYSQEVLGFSDVISSGNPTPYYDLIVSTTSPILTPFANSDFHLEEELKICEAKSEKSSVDEPLEVELKYLPPHLKYAFLKGDDKLPVIIAKDLSVEEKTVLIMVLKSHKRAITWKLSNIKGIDLEFCTHKILMEEDFEPAVQHQRRVNHKIHDVIKQQVIKLLEAGLIYPISDSPWVSPVHYVPKKGGFTVVENEDNELIPTRLMLERLAGNQYYCFLDGFFGYFQILIDPKDQEKTTFTCPHGMFAYRRMPFGLCNAPGMFQSCLSHLERMLKRCEDTNLCLNWEKSHFMVKEGIVLGHKISKQGIEVDKAKVDVITKLPRPTTVKGENHASWLDKPDDSLWAFRIAYKTPIGCTPYKLVYGKACHLPVKLEHKAYWALKHANFDLKTASDHRKVQINELNELRDQAYENSLIYKEKTKRLHDSKIKNRVFNIGDRVLLFNSRLKIFSGKLKSRWSGPFIISQVYPYGTVELSQLDGPNFKVNGHRLKHYFGEDIPNISRKLKTHTEGFCPPVFISPASLGNHYEALNDDYEELYESHRSCGDVSDRLTETQNQLDQIKHLEEALASKTSSLSEAESVACTLKGDLERLTLDLSHAEIVRHNYVRHLLPTVFQRLLSSGEYKKSMSDVFNQAIATKWSEGIKVERSVEDTEAILSYPYVEKVIESFRVPLGDLQNMWPEASCVSGNVRHLSIGTWTHPECLAFRVILVTWPLALGFIQNVLHSGKCSSLGHWHLDLSRTSCVPGNVRHLDSSGASCVQGNVRHLAIGTGTHSERLALQEMFITWPLALGLIRCVRHLQG</sequence>
<keyword evidence="3" id="KW-0695">RNA-directed DNA polymerase</keyword>
<dbReference type="PANTHER" id="PTHR33067:SF9">
    <property type="entry name" value="RNA-DIRECTED DNA POLYMERASE"/>
    <property type="match status" value="1"/>
</dbReference>
<dbReference type="GO" id="GO:0003964">
    <property type="term" value="F:RNA-directed DNA polymerase activity"/>
    <property type="evidence" value="ECO:0007669"/>
    <property type="project" value="UniProtKB-KW"/>
</dbReference>